<evidence type="ECO:0000256" key="7">
    <source>
        <dbReference type="ARBA" id="ARBA00022737"/>
    </source>
</evidence>
<evidence type="ECO:0000256" key="8">
    <source>
        <dbReference type="ARBA" id="ARBA00023136"/>
    </source>
</evidence>
<dbReference type="GO" id="GO:0010008">
    <property type="term" value="C:endosome membrane"/>
    <property type="evidence" value="ECO:0007669"/>
    <property type="project" value="TreeGrafter"/>
</dbReference>
<evidence type="ECO:0000256" key="1">
    <source>
        <dbReference type="ARBA" id="ARBA00004123"/>
    </source>
</evidence>
<sequence>LQHAMSVLATSVPPTFDLGLLLINNPNPLDPASTRGPELEPYLAAVARENAQSLLSEIWQRLPAERVEDAVVAPLPPPSTPLPREKPPPKPKPPSRWEEFARLKSIRRNKKEQAVWDEATGEWRPRWGYGRADPSKEWLLEVPASADPNEDQFGRLKKEKKERVAKNELQRLKNISRNMRLGGTLPALSAGGGGATSSSKELKRALVVAKRSDASVGQFSAKVGGEKVGHLQGRRRHFLPNTGSLTAERGIQEQVLKELAARRTDPLNTERAVNRLQQQREQSGDAANAVNGRRRPQKKKTAGKVSTEGGKSRRQNARDSKSRKYKKAAASAAAAMSADKPVGPLTVTCVKNLTDKLYEKRKTAAMDIERIVRDYQKDGKEADTRSLLFLLRSEFLESANPNTRKGGLIGLAASAIALGKEAPKYTDELFRPACDILCNDRDSRVRYYACEALYNIVKVIRASVIPHFSLLFAGLSACAQDPEATIRKGSEMLDKLLKEVVLDSSAERLSMEEFVSLAKDRMYSENVYVRQFLVSWVSTLHSSPQFNLLPFLHELLDGLLLILGDERPEIYRMTLELLDQLLGDLERRGSAEADFTGMINIIAQHCVSRQEPVRQAALRWLAQLIPLCPDTVRGHAASFLQALLPSLVLPAPAARLSELARGANDLLLGLVSREQPPSEQSVEALVSVLLHACASPPSLPVALVWLRRLLSQVPALLSRHVTSLFPVLANTLAELSAASAPDALADSLATLAALAECPELAEAGQALLEAVPETLRQRLATEHPCFVRLVHEIFKLFRSRSKLTDSGHAIVTCLSRLLTPQRVFSALALHILHAFPAEAAADSSELEAAFYMIGALSLILLTDSSLHEFRLQLHRLDNQAIADICATLYRAWCHNPAATLALCFLSRNYAHAKLLVSKFADIEITTPLLIELDKLIQLLESPIFLYVRLDLLNPDCSPDLTGCLFGLLMCLPQTEAFHQLHRRLSCLPPLHLQHQQQQPQVHSNWLLDCDPSLEQFAQIQELHRQARLSTGHSRQPQTLPLSLVLTTSTIGRTQSASNIR</sequence>
<dbReference type="InterPro" id="IPR021841">
    <property type="entry name" value="VAC14_Fig4p-bd"/>
</dbReference>
<accession>A0A1I8GKW2</accession>
<evidence type="ECO:0000256" key="3">
    <source>
        <dbReference type="ARBA" id="ARBA00010077"/>
    </source>
</evidence>
<evidence type="ECO:0000256" key="12">
    <source>
        <dbReference type="SAM" id="MobiDB-lite"/>
    </source>
</evidence>
<dbReference type="Pfam" id="PF12755">
    <property type="entry name" value="Vac14_Fab1_bd"/>
    <property type="match status" value="1"/>
</dbReference>
<comment type="similarity">
    <text evidence="4">Belongs to the VAC14 family.</text>
</comment>
<comment type="subcellular location">
    <subcellularLocation>
        <location evidence="2">Endomembrane system</location>
    </subcellularLocation>
    <subcellularLocation>
        <location evidence="1">Nucleus</location>
    </subcellularLocation>
</comment>
<dbReference type="AlphaFoldDB" id="A0A1I8GKW2"/>
<dbReference type="WBParaSite" id="maker-uti_cns_0002346-snap-gene-0.9-mRNA-1">
    <property type="protein sequence ID" value="maker-uti_cns_0002346-snap-gene-0.9-mRNA-1"/>
    <property type="gene ID" value="maker-uti_cns_0002346-snap-gene-0.9"/>
</dbReference>
<dbReference type="Pfam" id="PF04939">
    <property type="entry name" value="RRS1"/>
    <property type="match status" value="1"/>
</dbReference>
<evidence type="ECO:0000256" key="4">
    <source>
        <dbReference type="ARBA" id="ARBA00010225"/>
    </source>
</evidence>
<evidence type="ECO:0000256" key="5">
    <source>
        <dbReference type="ARBA" id="ARBA00013840"/>
    </source>
</evidence>
<dbReference type="PANTHER" id="PTHR16023">
    <property type="entry name" value="TAX1 BINDING PROTEIN-RELATED"/>
    <property type="match status" value="1"/>
</dbReference>
<evidence type="ECO:0000259" key="13">
    <source>
        <dbReference type="Pfam" id="PF11916"/>
    </source>
</evidence>
<dbReference type="InterPro" id="IPR007023">
    <property type="entry name" value="Ribosom_reg"/>
</dbReference>
<comment type="similarity">
    <text evidence="3">Belongs to the RRS1 family.</text>
</comment>
<comment type="subunit">
    <text evidence="11">Forms pentamers. Component of the PI(3,5)P2 regulatory complex/PAS complex, at least composed of PIKFYVE, FIG4 and VAC14. VAC14 nucleates the assembly of the complex and serves as a scaffold by pentamerizing into a star-shaped structure, which can bind a single copy each of PIKFYVE and FIG4 and coordinates their activities. Interacts with NOS1.</text>
</comment>
<keyword evidence="14" id="KW-1185">Reference proteome</keyword>
<feature type="region of interest" description="Disordered" evidence="12">
    <location>
        <begin position="276"/>
        <end position="328"/>
    </location>
</feature>
<organism evidence="14 15">
    <name type="scientific">Macrostomum lignano</name>
    <dbReference type="NCBI Taxonomy" id="282301"/>
    <lineage>
        <taxon>Eukaryota</taxon>
        <taxon>Metazoa</taxon>
        <taxon>Spiralia</taxon>
        <taxon>Lophotrochozoa</taxon>
        <taxon>Platyhelminthes</taxon>
        <taxon>Rhabditophora</taxon>
        <taxon>Macrostomorpha</taxon>
        <taxon>Macrostomida</taxon>
        <taxon>Macrostomidae</taxon>
        <taxon>Macrostomum</taxon>
    </lineage>
</organism>
<evidence type="ECO:0000313" key="14">
    <source>
        <dbReference type="Proteomes" id="UP000095280"/>
    </source>
</evidence>
<proteinExistence type="inferred from homology"/>
<feature type="region of interest" description="Disordered" evidence="12">
    <location>
        <begin position="72"/>
        <end position="96"/>
    </location>
</feature>
<dbReference type="GO" id="GO:0070772">
    <property type="term" value="C:PAS complex"/>
    <property type="evidence" value="ECO:0007669"/>
    <property type="project" value="InterPro"/>
</dbReference>
<evidence type="ECO:0000256" key="6">
    <source>
        <dbReference type="ARBA" id="ARBA00022517"/>
    </source>
</evidence>
<feature type="compositionally biased region" description="Basic residues" evidence="12">
    <location>
        <begin position="292"/>
        <end position="302"/>
    </location>
</feature>
<dbReference type="InterPro" id="IPR026825">
    <property type="entry name" value="Vac14"/>
</dbReference>
<evidence type="ECO:0000256" key="2">
    <source>
        <dbReference type="ARBA" id="ARBA00004308"/>
    </source>
</evidence>
<dbReference type="PANTHER" id="PTHR16023:SF0">
    <property type="entry name" value="PROTEIN VAC14 HOMOLOG"/>
    <property type="match status" value="1"/>
</dbReference>
<keyword evidence="7" id="KW-0677">Repeat</keyword>
<dbReference type="InterPro" id="IPR011989">
    <property type="entry name" value="ARM-like"/>
</dbReference>
<dbReference type="GO" id="GO:0042254">
    <property type="term" value="P:ribosome biogenesis"/>
    <property type="evidence" value="ECO:0007669"/>
    <property type="project" value="UniProtKB-KW"/>
</dbReference>
<keyword evidence="8" id="KW-0472">Membrane</keyword>
<comment type="function">
    <text evidence="10">Scaffold protein component of the PI(3,5)P2 regulatory complex which regulates both the synthesis and turnover of phosphatidylinositol 3,5-bisphosphate (PtdIns(3,5)P2). Pentamerizes into a star-shaped structure and nucleates the assembly of the complex. The pentamer binds a single copy each of PIKFYVE and FIG4 and coordinates both PIKfyve kinase activity and FIG4 phosphatase activity, being required to maintain normal levels of phosphatidylinositol 3-phosphate (PtdIns(3)P) and phosphatidylinositol 5-phosphate (PtdIns(5)P). Plays a role in the biogenesis of endosome carrier vesicles (ECV) / multivesicular bodies (MVB) transport intermediates from early endosomes.</text>
</comment>
<dbReference type="Gene3D" id="1.25.10.10">
    <property type="entry name" value="Leucine-rich Repeat Variant"/>
    <property type="match status" value="2"/>
</dbReference>
<dbReference type="Proteomes" id="UP000095280">
    <property type="component" value="Unplaced"/>
</dbReference>
<dbReference type="InterPro" id="IPR016024">
    <property type="entry name" value="ARM-type_fold"/>
</dbReference>
<dbReference type="GO" id="GO:0005634">
    <property type="term" value="C:nucleus"/>
    <property type="evidence" value="ECO:0007669"/>
    <property type="project" value="UniProtKB-SubCell"/>
</dbReference>
<feature type="domain" description="Vacuolar protein 14 C-terminal Fig4-binding" evidence="13">
    <location>
        <begin position="802"/>
        <end position="986"/>
    </location>
</feature>
<evidence type="ECO:0000256" key="9">
    <source>
        <dbReference type="ARBA" id="ARBA00023242"/>
    </source>
</evidence>
<reference evidence="15" key="1">
    <citation type="submission" date="2016-11" db="UniProtKB">
        <authorList>
            <consortium name="WormBaseParasite"/>
        </authorList>
    </citation>
    <scope>IDENTIFICATION</scope>
</reference>
<evidence type="ECO:0000256" key="11">
    <source>
        <dbReference type="ARBA" id="ARBA00047092"/>
    </source>
</evidence>
<dbReference type="Pfam" id="PF11916">
    <property type="entry name" value="Vac14_Fig4_bd"/>
    <property type="match status" value="1"/>
</dbReference>
<keyword evidence="9" id="KW-0539">Nucleus</keyword>
<dbReference type="GO" id="GO:0006661">
    <property type="term" value="P:phosphatidylinositol biosynthetic process"/>
    <property type="evidence" value="ECO:0007669"/>
    <property type="project" value="InterPro"/>
</dbReference>
<name>A0A1I8GKW2_9PLAT</name>
<protein>
    <recommendedName>
        <fullName evidence="5">Protein VAC14 homolog</fullName>
    </recommendedName>
</protein>
<keyword evidence="6" id="KW-0690">Ribosome biogenesis</keyword>
<dbReference type="SUPFAM" id="SSF48371">
    <property type="entry name" value="ARM repeat"/>
    <property type="match status" value="1"/>
</dbReference>
<evidence type="ECO:0000256" key="10">
    <source>
        <dbReference type="ARBA" id="ARBA00045654"/>
    </source>
</evidence>
<evidence type="ECO:0000313" key="15">
    <source>
        <dbReference type="WBParaSite" id="maker-uti_cns_0002346-snap-gene-0.9-mRNA-1"/>
    </source>
</evidence>